<reference evidence="1" key="2">
    <citation type="submission" date="2020-11" db="EMBL/GenBank/DDBJ databases">
        <authorList>
            <person name="McCartney M.A."/>
            <person name="Auch B."/>
            <person name="Kono T."/>
            <person name="Mallez S."/>
            <person name="Becker A."/>
            <person name="Gohl D.M."/>
            <person name="Silverstein K.A.T."/>
            <person name="Koren S."/>
            <person name="Bechman K.B."/>
            <person name="Herman A."/>
            <person name="Abrahante J.E."/>
            <person name="Garbe J."/>
        </authorList>
    </citation>
    <scope>NUCLEOTIDE SEQUENCE</scope>
    <source>
        <strain evidence="1">Duluth1</strain>
        <tissue evidence="1">Whole animal</tissue>
    </source>
</reference>
<accession>A0A9D4MSB9</accession>
<gene>
    <name evidence="1" type="ORF">DPMN_004793</name>
</gene>
<organism evidence="1 2">
    <name type="scientific">Dreissena polymorpha</name>
    <name type="common">Zebra mussel</name>
    <name type="synonym">Mytilus polymorpha</name>
    <dbReference type="NCBI Taxonomy" id="45954"/>
    <lineage>
        <taxon>Eukaryota</taxon>
        <taxon>Metazoa</taxon>
        <taxon>Spiralia</taxon>
        <taxon>Lophotrochozoa</taxon>
        <taxon>Mollusca</taxon>
        <taxon>Bivalvia</taxon>
        <taxon>Autobranchia</taxon>
        <taxon>Heteroconchia</taxon>
        <taxon>Euheterodonta</taxon>
        <taxon>Imparidentia</taxon>
        <taxon>Neoheterodontei</taxon>
        <taxon>Myida</taxon>
        <taxon>Dreissenoidea</taxon>
        <taxon>Dreissenidae</taxon>
        <taxon>Dreissena</taxon>
    </lineage>
</organism>
<evidence type="ECO:0000313" key="2">
    <source>
        <dbReference type="Proteomes" id="UP000828390"/>
    </source>
</evidence>
<evidence type="ECO:0000313" key="1">
    <source>
        <dbReference type="EMBL" id="KAH3880871.1"/>
    </source>
</evidence>
<sequence>MIVDGSGLGLVFLTAKISSLSAVEGPWLGVAITEGLTERLTDCQAIPNMSLSFSAIPLLLWSSVGQGTDHPNH</sequence>
<dbReference type="AlphaFoldDB" id="A0A9D4MSB9"/>
<dbReference type="Proteomes" id="UP000828390">
    <property type="component" value="Unassembled WGS sequence"/>
</dbReference>
<comment type="caution">
    <text evidence="1">The sequence shown here is derived from an EMBL/GenBank/DDBJ whole genome shotgun (WGS) entry which is preliminary data.</text>
</comment>
<keyword evidence="2" id="KW-1185">Reference proteome</keyword>
<dbReference type="EMBL" id="JAIWYP010000001">
    <property type="protein sequence ID" value="KAH3880871.1"/>
    <property type="molecule type" value="Genomic_DNA"/>
</dbReference>
<proteinExistence type="predicted"/>
<reference evidence="1" key="1">
    <citation type="journal article" date="2019" name="bioRxiv">
        <title>The Genome of the Zebra Mussel, Dreissena polymorpha: A Resource for Invasive Species Research.</title>
        <authorList>
            <person name="McCartney M.A."/>
            <person name="Auch B."/>
            <person name="Kono T."/>
            <person name="Mallez S."/>
            <person name="Zhang Y."/>
            <person name="Obille A."/>
            <person name="Becker A."/>
            <person name="Abrahante J.E."/>
            <person name="Garbe J."/>
            <person name="Badalamenti J.P."/>
            <person name="Herman A."/>
            <person name="Mangelson H."/>
            <person name="Liachko I."/>
            <person name="Sullivan S."/>
            <person name="Sone E.D."/>
            <person name="Koren S."/>
            <person name="Silverstein K.A.T."/>
            <person name="Beckman K.B."/>
            <person name="Gohl D.M."/>
        </authorList>
    </citation>
    <scope>NUCLEOTIDE SEQUENCE</scope>
    <source>
        <strain evidence="1">Duluth1</strain>
        <tissue evidence="1">Whole animal</tissue>
    </source>
</reference>
<protein>
    <submittedName>
        <fullName evidence="1">Uncharacterized protein</fullName>
    </submittedName>
</protein>
<name>A0A9D4MSB9_DREPO</name>